<dbReference type="SMART" id="SM00388">
    <property type="entry name" value="HisKA"/>
    <property type="match status" value="1"/>
</dbReference>
<dbReference type="AlphaFoldDB" id="A0AA40SU47"/>
<dbReference type="CDD" id="cd00082">
    <property type="entry name" value="HisKA"/>
    <property type="match status" value="1"/>
</dbReference>
<dbReference type="InterPro" id="IPR036890">
    <property type="entry name" value="HATPase_C_sf"/>
</dbReference>
<dbReference type="PROSITE" id="PS50109">
    <property type="entry name" value="HIS_KIN"/>
    <property type="match status" value="1"/>
</dbReference>
<evidence type="ECO:0000256" key="3">
    <source>
        <dbReference type="ARBA" id="ARBA00022553"/>
    </source>
</evidence>
<keyword evidence="8" id="KW-1185">Reference proteome</keyword>
<gene>
    <name evidence="7" type="ORF">FNW02_03950</name>
</gene>
<dbReference type="Gene3D" id="3.30.450.40">
    <property type="match status" value="1"/>
</dbReference>
<keyword evidence="4" id="KW-0808">Transferase</keyword>
<dbReference type="SUPFAM" id="SSF55874">
    <property type="entry name" value="ATPase domain of HSP90 chaperone/DNA topoisomerase II/histidine kinase"/>
    <property type="match status" value="1"/>
</dbReference>
<name>A0AA40SU47_9NOST</name>
<dbReference type="Proteomes" id="UP001165986">
    <property type="component" value="Unassembled WGS sequence"/>
</dbReference>
<dbReference type="Gene3D" id="1.10.287.130">
    <property type="match status" value="1"/>
</dbReference>
<dbReference type="GO" id="GO:0000155">
    <property type="term" value="F:phosphorelay sensor kinase activity"/>
    <property type="evidence" value="ECO:0007669"/>
    <property type="project" value="InterPro"/>
</dbReference>
<dbReference type="InterPro" id="IPR003018">
    <property type="entry name" value="GAF"/>
</dbReference>
<feature type="domain" description="Histidine kinase" evidence="6">
    <location>
        <begin position="218"/>
        <end position="418"/>
    </location>
</feature>
<keyword evidence="3" id="KW-0597">Phosphoprotein</keyword>
<dbReference type="Pfam" id="PF13185">
    <property type="entry name" value="GAF_2"/>
    <property type="match status" value="1"/>
</dbReference>
<dbReference type="Gene3D" id="3.30.565.10">
    <property type="entry name" value="Histidine kinase-like ATPase, C-terminal domain"/>
    <property type="match status" value="1"/>
</dbReference>
<protein>
    <recommendedName>
        <fullName evidence="2">histidine kinase</fullName>
        <ecNumber evidence="2">2.7.13.3</ecNumber>
    </recommendedName>
</protein>
<evidence type="ECO:0000259" key="6">
    <source>
        <dbReference type="PROSITE" id="PS50109"/>
    </source>
</evidence>
<accession>A0AA40SU47</accession>
<dbReference type="Pfam" id="PF02518">
    <property type="entry name" value="HATPase_c"/>
    <property type="match status" value="1"/>
</dbReference>
<organism evidence="7 8">
    <name type="scientific">Komarekiella delphini-convector SJRDD-AB1</name>
    <dbReference type="NCBI Taxonomy" id="2593771"/>
    <lineage>
        <taxon>Bacteria</taxon>
        <taxon>Bacillati</taxon>
        <taxon>Cyanobacteriota</taxon>
        <taxon>Cyanophyceae</taxon>
        <taxon>Nostocales</taxon>
        <taxon>Nostocaceae</taxon>
        <taxon>Komarekiella</taxon>
        <taxon>Komarekiella delphini-convector</taxon>
    </lineage>
</organism>
<dbReference type="PRINTS" id="PR00344">
    <property type="entry name" value="BCTRLSENSOR"/>
</dbReference>
<evidence type="ECO:0000256" key="5">
    <source>
        <dbReference type="ARBA" id="ARBA00023012"/>
    </source>
</evidence>
<dbReference type="InterPro" id="IPR003594">
    <property type="entry name" value="HATPase_dom"/>
</dbReference>
<dbReference type="InterPro" id="IPR036097">
    <property type="entry name" value="HisK_dim/P_sf"/>
</dbReference>
<dbReference type="SUPFAM" id="SSF55781">
    <property type="entry name" value="GAF domain-like"/>
    <property type="match status" value="1"/>
</dbReference>
<dbReference type="Pfam" id="PF00512">
    <property type="entry name" value="HisKA"/>
    <property type="match status" value="1"/>
</dbReference>
<proteinExistence type="predicted"/>
<evidence type="ECO:0000313" key="7">
    <source>
        <dbReference type="EMBL" id="MBD6615025.1"/>
    </source>
</evidence>
<comment type="catalytic activity">
    <reaction evidence="1">
        <text>ATP + protein L-histidine = ADP + protein N-phospho-L-histidine.</text>
        <dbReference type="EC" id="2.7.13.3"/>
    </reaction>
</comment>
<dbReference type="SUPFAM" id="SSF47384">
    <property type="entry name" value="Homodimeric domain of signal transducing histidine kinase"/>
    <property type="match status" value="1"/>
</dbReference>
<dbReference type="InterPro" id="IPR029016">
    <property type="entry name" value="GAF-like_dom_sf"/>
</dbReference>
<dbReference type="SMART" id="SM00387">
    <property type="entry name" value="HATPase_c"/>
    <property type="match status" value="1"/>
</dbReference>
<reference evidence="7" key="1">
    <citation type="submission" date="2019-07" db="EMBL/GenBank/DDBJ databases">
        <title>Toxilogical consequences of a new and cryptic species of cyanobacteria (Komarekiella delphini-convector) recovered from the epidermis of a bottlenose dolphin and 1500 ft. in the air.</title>
        <authorList>
            <person name="Brown A.O."/>
            <person name="Dvorak P."/>
            <person name="Villanueva C.D."/>
            <person name="Foss A.J."/>
            <person name="Garvey A.D."/>
            <person name="Gibson Q.A."/>
            <person name="Johansen J.R."/>
            <person name="Casamatta D.A."/>
        </authorList>
    </citation>
    <scope>NUCLEOTIDE SEQUENCE</scope>
    <source>
        <strain evidence="7">SJRDD-AB1</strain>
    </source>
</reference>
<dbReference type="InterPro" id="IPR005467">
    <property type="entry name" value="His_kinase_dom"/>
</dbReference>
<evidence type="ECO:0000256" key="2">
    <source>
        <dbReference type="ARBA" id="ARBA00012438"/>
    </source>
</evidence>
<comment type="caution">
    <text evidence="7">The sequence shown here is derived from an EMBL/GenBank/DDBJ whole genome shotgun (WGS) entry which is preliminary data.</text>
</comment>
<evidence type="ECO:0000256" key="1">
    <source>
        <dbReference type="ARBA" id="ARBA00000085"/>
    </source>
</evidence>
<dbReference type="PANTHER" id="PTHR43547">
    <property type="entry name" value="TWO-COMPONENT HISTIDINE KINASE"/>
    <property type="match status" value="1"/>
</dbReference>
<evidence type="ECO:0000256" key="4">
    <source>
        <dbReference type="ARBA" id="ARBA00022777"/>
    </source>
</evidence>
<dbReference type="PANTHER" id="PTHR43547:SF2">
    <property type="entry name" value="HYBRID SIGNAL TRANSDUCTION HISTIDINE KINASE C"/>
    <property type="match status" value="1"/>
</dbReference>
<dbReference type="InterPro" id="IPR003661">
    <property type="entry name" value="HisK_dim/P_dom"/>
</dbReference>
<keyword evidence="4" id="KW-0418">Kinase</keyword>
<dbReference type="InterPro" id="IPR004358">
    <property type="entry name" value="Sig_transdc_His_kin-like_C"/>
</dbReference>
<keyword evidence="5" id="KW-0902">Two-component regulatory system</keyword>
<evidence type="ECO:0000313" key="8">
    <source>
        <dbReference type="Proteomes" id="UP001165986"/>
    </source>
</evidence>
<dbReference type="EC" id="2.7.13.3" evidence="2"/>
<dbReference type="EMBL" id="VJXY01000003">
    <property type="protein sequence ID" value="MBD6615025.1"/>
    <property type="molecule type" value="Genomic_DNA"/>
</dbReference>
<sequence length="434" mass="48415">MYVKYPVSEDDVLITQALFERSPRPQNLQAENQVLRALGRQLTQPPLVILKHLVEIALDLCQAGTAEVSLIEATQDGGEVFRWVALAGAYEEYEGGTVERDFSPCGVCLRRGKPQLFFEPGRYFADLQQVKPAVVETLVVPLMLEERALGTIWIVSHEISRQFDEEDLRVMTSVADFTAAALYSAQARQSAVELSHREQAARAQAEAASRIKDEFLAILSHELRSPLTPILVGAQLLRSRKFDAKTDRLLEMIEHSAKLQTQLIQDLLDVSSIIQGKLSLNVKPVNLVSVIENALLMIRLEAQAKTIQIQTFLNSAQFQIQGDSNRLQQVVLNLLSNAVKFTPETGQITLKLEYFDCWARIMVQDTGIGISPDFLPYVFKRLSQESSSTTRKFGGLGLGLAIVKYLTEAHGGYVQVESPKENLGGHCCMNTEKW</sequence>